<proteinExistence type="predicted"/>
<dbReference type="RefSeq" id="XP_068359663.1">
    <property type="nucleotide sequence ID" value="XM_068504334.1"/>
</dbReference>
<dbReference type="AlphaFoldDB" id="A0A1J4K558"/>
<reference evidence="1" key="1">
    <citation type="submission" date="2016-10" db="EMBL/GenBank/DDBJ databases">
        <authorList>
            <person name="Benchimol M."/>
            <person name="Almeida L.G."/>
            <person name="Vasconcelos A.T."/>
            <person name="Perreira-Neves A."/>
            <person name="Rosa I.A."/>
            <person name="Tasca T."/>
            <person name="Bogo M.R."/>
            <person name="de Souza W."/>
        </authorList>
    </citation>
    <scope>NUCLEOTIDE SEQUENCE [LARGE SCALE GENOMIC DNA]</scope>
    <source>
        <strain evidence="1">K</strain>
    </source>
</reference>
<keyword evidence="2" id="KW-1185">Reference proteome</keyword>
<dbReference type="GeneID" id="94839038"/>
<protein>
    <recommendedName>
        <fullName evidence="3">Tubby C-terminal domain-containing protein</fullName>
    </recommendedName>
</protein>
<dbReference type="OrthoDB" id="10663901at2759"/>
<dbReference type="VEuPathDB" id="TrichDB:TRFO_25411"/>
<evidence type="ECO:0000313" key="1">
    <source>
        <dbReference type="EMBL" id="OHT06527.1"/>
    </source>
</evidence>
<comment type="caution">
    <text evidence="1">The sequence shown here is derived from an EMBL/GenBank/DDBJ whole genome shotgun (WGS) entry which is preliminary data.</text>
</comment>
<gene>
    <name evidence="1" type="ORF">TRFO_25411</name>
</gene>
<evidence type="ECO:0008006" key="3">
    <source>
        <dbReference type="Google" id="ProtNLM"/>
    </source>
</evidence>
<dbReference type="EMBL" id="MLAK01000723">
    <property type="protein sequence ID" value="OHT06527.1"/>
    <property type="molecule type" value="Genomic_DNA"/>
</dbReference>
<dbReference type="Proteomes" id="UP000179807">
    <property type="component" value="Unassembled WGS sequence"/>
</dbReference>
<organism evidence="1 2">
    <name type="scientific">Tritrichomonas foetus</name>
    <dbReference type="NCBI Taxonomy" id="1144522"/>
    <lineage>
        <taxon>Eukaryota</taxon>
        <taxon>Metamonada</taxon>
        <taxon>Parabasalia</taxon>
        <taxon>Tritrichomonadida</taxon>
        <taxon>Tritrichomonadidae</taxon>
        <taxon>Tritrichomonas</taxon>
    </lineage>
</organism>
<name>A0A1J4K558_9EUKA</name>
<accession>A0A1J4K558</accession>
<evidence type="ECO:0000313" key="2">
    <source>
        <dbReference type="Proteomes" id="UP000179807"/>
    </source>
</evidence>
<sequence>MTAVPEIDRASVKSFKDISKVKSNQPFSSRRKKNTDNQIHLVTSCNHFSAFKKYKIKRESITNIKGHKFLFQFIGEQSKYYAKFKARPLGDYIVIQDNPKVHLSDKHFTAVLLHANGLCDFSLRLNERFGPEIIALQFSTNVSEEGEQAPRILTAHLFGETNNLPNKIKNRTPYETNEGLWQVDLGYGYAISSIKNCTLVDEKEKPLVHVRKIEDDTLEIEAIEEFDELRLFAIGIAAFLCKI</sequence>